<evidence type="ECO:0000256" key="1">
    <source>
        <dbReference type="SAM" id="Phobius"/>
    </source>
</evidence>
<proteinExistence type="predicted"/>
<dbReference type="Proteomes" id="UP000193719">
    <property type="component" value="Unassembled WGS sequence"/>
</dbReference>
<reference evidence="2 3" key="1">
    <citation type="submission" date="2016-08" db="EMBL/GenBank/DDBJ databases">
        <title>Genomes of anaerobic fungi encode conserved fungal cellulosomes for biomass hydrolysis.</title>
        <authorList>
            <consortium name="DOE Joint Genome Institute"/>
            <person name="Haitjema C.H."/>
            <person name="Gilmore S.P."/>
            <person name="Henske J.K."/>
            <person name="Solomon K.V."/>
            <person name="De Groot R."/>
            <person name="Kuo A."/>
            <person name="Mondo S.J."/>
            <person name="Salamov A.A."/>
            <person name="Labutti K."/>
            <person name="Zhao Z."/>
            <person name="Chiniquy J."/>
            <person name="Barry K."/>
            <person name="Brewer H.M."/>
            <person name="Purvine S.O."/>
            <person name="Wright A.T."/>
            <person name="Boxma B."/>
            <person name="Van Alen T."/>
            <person name="Hackstein J.H."/>
            <person name="Baker S.E."/>
            <person name="Grigoriev I.V."/>
            <person name="O'Malley M.A."/>
        </authorList>
    </citation>
    <scope>NUCLEOTIDE SEQUENCE [LARGE SCALE GENOMIC DNA]</scope>
    <source>
        <strain evidence="3">finn</strain>
    </source>
</reference>
<keyword evidence="1" id="KW-1133">Transmembrane helix</keyword>
<gene>
    <name evidence="2" type="ORF">BCR36DRAFT_284423</name>
</gene>
<protein>
    <submittedName>
        <fullName evidence="2">Uncharacterized protein</fullName>
    </submittedName>
</protein>
<reference evidence="2 3" key="2">
    <citation type="submission" date="2016-08" db="EMBL/GenBank/DDBJ databases">
        <title>Pervasive Adenine N6-methylation of Active Genes in Fungi.</title>
        <authorList>
            <consortium name="DOE Joint Genome Institute"/>
            <person name="Mondo S.J."/>
            <person name="Dannebaum R.O."/>
            <person name="Kuo R.C."/>
            <person name="Labutti K."/>
            <person name="Haridas S."/>
            <person name="Kuo A."/>
            <person name="Salamov A."/>
            <person name="Ahrendt S.R."/>
            <person name="Lipzen A."/>
            <person name="Sullivan W."/>
            <person name="Andreopoulos W.B."/>
            <person name="Clum A."/>
            <person name="Lindquist E."/>
            <person name="Daum C."/>
            <person name="Ramamoorthy G.K."/>
            <person name="Gryganskyi A."/>
            <person name="Culley D."/>
            <person name="Magnuson J.K."/>
            <person name="James T.Y."/>
            <person name="O'Malley M.A."/>
            <person name="Stajich J.E."/>
            <person name="Spatafora J.W."/>
            <person name="Visel A."/>
            <person name="Grigoriev I.V."/>
        </authorList>
    </citation>
    <scope>NUCLEOTIDE SEQUENCE [LARGE SCALE GENOMIC DNA]</scope>
    <source>
        <strain evidence="3">finn</strain>
    </source>
</reference>
<dbReference type="EMBL" id="MCFH01000012">
    <property type="protein sequence ID" value="ORX53732.1"/>
    <property type="molecule type" value="Genomic_DNA"/>
</dbReference>
<keyword evidence="1" id="KW-0472">Membrane</keyword>
<accession>A0A1Y1VEV3</accession>
<feature type="transmembrane region" description="Helical" evidence="1">
    <location>
        <begin position="49"/>
        <end position="68"/>
    </location>
</feature>
<keyword evidence="3" id="KW-1185">Reference proteome</keyword>
<dbReference type="AlphaFoldDB" id="A0A1Y1VEV3"/>
<keyword evidence="1" id="KW-0812">Transmembrane</keyword>
<organism evidence="2 3">
    <name type="scientific">Piromyces finnis</name>
    <dbReference type="NCBI Taxonomy" id="1754191"/>
    <lineage>
        <taxon>Eukaryota</taxon>
        <taxon>Fungi</taxon>
        <taxon>Fungi incertae sedis</taxon>
        <taxon>Chytridiomycota</taxon>
        <taxon>Chytridiomycota incertae sedis</taxon>
        <taxon>Neocallimastigomycetes</taxon>
        <taxon>Neocallimastigales</taxon>
        <taxon>Neocallimastigaceae</taxon>
        <taxon>Piromyces</taxon>
    </lineage>
</organism>
<name>A0A1Y1VEV3_9FUNG</name>
<comment type="caution">
    <text evidence="2">The sequence shown here is derived from an EMBL/GenBank/DDBJ whole genome shotgun (WGS) entry which is preliminary data.</text>
</comment>
<evidence type="ECO:0000313" key="2">
    <source>
        <dbReference type="EMBL" id="ORX53732.1"/>
    </source>
</evidence>
<sequence>MDIYLYCVFDYVYNCISSIPLIIIILNTFKLYTLPNYKYEFVVSSEKKLFTFNDVIFLYFFMYKKNLISIIDNAKLNKYINNMLQIIRQF</sequence>
<evidence type="ECO:0000313" key="3">
    <source>
        <dbReference type="Proteomes" id="UP000193719"/>
    </source>
</evidence>
<feature type="transmembrane region" description="Helical" evidence="1">
    <location>
        <begin position="12"/>
        <end position="29"/>
    </location>
</feature>